<evidence type="ECO:0000313" key="3">
    <source>
        <dbReference type="Proteomes" id="UP000219546"/>
    </source>
</evidence>
<protein>
    <submittedName>
        <fullName evidence="2">Uncharacterized protein</fullName>
    </submittedName>
</protein>
<keyword evidence="3" id="KW-1185">Reference proteome</keyword>
<evidence type="ECO:0000256" key="1">
    <source>
        <dbReference type="SAM" id="MobiDB-lite"/>
    </source>
</evidence>
<evidence type="ECO:0000313" key="2">
    <source>
        <dbReference type="EMBL" id="SNX70748.1"/>
    </source>
</evidence>
<organism evidence="2 3">
    <name type="scientific">Bacillus oleivorans</name>
    <dbReference type="NCBI Taxonomy" id="1448271"/>
    <lineage>
        <taxon>Bacteria</taxon>
        <taxon>Bacillati</taxon>
        <taxon>Bacillota</taxon>
        <taxon>Bacilli</taxon>
        <taxon>Bacillales</taxon>
        <taxon>Bacillaceae</taxon>
        <taxon>Bacillus</taxon>
    </lineage>
</organism>
<feature type="region of interest" description="Disordered" evidence="1">
    <location>
        <begin position="1"/>
        <end position="40"/>
    </location>
</feature>
<name>A0A285CUM3_9BACI</name>
<sequence length="52" mass="6228">MPVNDQHNHKIVTDSKERPTTGDYAQQRKENNNEELIHSEKIRYKNADEIYE</sequence>
<dbReference type="EMBL" id="OAOP01000004">
    <property type="protein sequence ID" value="SNX70748.1"/>
    <property type="molecule type" value="Genomic_DNA"/>
</dbReference>
<dbReference type="Proteomes" id="UP000219546">
    <property type="component" value="Unassembled WGS sequence"/>
</dbReference>
<reference evidence="2 3" key="1">
    <citation type="submission" date="2017-08" db="EMBL/GenBank/DDBJ databases">
        <authorList>
            <person name="de Groot N.N."/>
        </authorList>
    </citation>
    <scope>NUCLEOTIDE SEQUENCE [LARGE SCALE GENOMIC DNA]</scope>
    <source>
        <strain evidence="2 3">JC228</strain>
    </source>
</reference>
<gene>
    <name evidence="2" type="ORF">SAMN05877753_104317</name>
</gene>
<accession>A0A285CUM3</accession>
<dbReference type="RefSeq" id="WP_179714256.1">
    <property type="nucleotide sequence ID" value="NZ_JBEPMQ010000006.1"/>
</dbReference>
<proteinExistence type="predicted"/>
<dbReference type="AlphaFoldDB" id="A0A285CUM3"/>